<dbReference type="RefSeq" id="WP_110016664.1">
    <property type="nucleotide sequence ID" value="NZ_QGTJ01000001.1"/>
</dbReference>
<dbReference type="OrthoDB" id="1673646at2"/>
<dbReference type="Gene3D" id="3.20.20.450">
    <property type="entry name" value="EAL domain"/>
    <property type="match status" value="1"/>
</dbReference>
<dbReference type="InterPro" id="IPR035919">
    <property type="entry name" value="EAL_sf"/>
</dbReference>
<feature type="domain" description="EAL" evidence="1">
    <location>
        <begin position="58"/>
        <end position="256"/>
    </location>
</feature>
<proteinExistence type="predicted"/>
<comment type="caution">
    <text evidence="2">The sequence shown here is derived from an EMBL/GenBank/DDBJ whole genome shotgun (WGS) entry which is preliminary data.</text>
</comment>
<dbReference type="InterPro" id="IPR001633">
    <property type="entry name" value="EAL_dom"/>
</dbReference>
<dbReference type="EMBL" id="QGTJ01000001">
    <property type="protein sequence ID" value="PWV65665.1"/>
    <property type="molecule type" value="Genomic_DNA"/>
</dbReference>
<gene>
    <name evidence="2" type="ORF">C7443_101149</name>
</gene>
<dbReference type="AlphaFoldDB" id="A0A317MZJ7"/>
<evidence type="ECO:0000313" key="2">
    <source>
        <dbReference type="EMBL" id="PWV65665.1"/>
    </source>
</evidence>
<evidence type="ECO:0000313" key="3">
    <source>
        <dbReference type="Proteomes" id="UP000246569"/>
    </source>
</evidence>
<name>A0A317MZJ7_9GAMM</name>
<organism evidence="2 3">
    <name type="scientific">Plasticicumulans acidivorans</name>
    <dbReference type="NCBI Taxonomy" id="886464"/>
    <lineage>
        <taxon>Bacteria</taxon>
        <taxon>Pseudomonadati</taxon>
        <taxon>Pseudomonadota</taxon>
        <taxon>Gammaproteobacteria</taxon>
        <taxon>Candidatus Competibacteraceae</taxon>
        <taxon>Plasticicumulans</taxon>
    </lineage>
</organism>
<reference evidence="2 3" key="1">
    <citation type="submission" date="2018-05" db="EMBL/GenBank/DDBJ databases">
        <title>Genomic Encyclopedia of Type Strains, Phase IV (KMG-IV): sequencing the most valuable type-strain genomes for metagenomic binning, comparative biology and taxonomic classification.</title>
        <authorList>
            <person name="Goeker M."/>
        </authorList>
    </citation>
    <scope>NUCLEOTIDE SEQUENCE [LARGE SCALE GENOMIC DNA]</scope>
    <source>
        <strain evidence="2 3">DSM 23606</strain>
    </source>
</reference>
<dbReference type="Pfam" id="PF00563">
    <property type="entry name" value="EAL"/>
    <property type="match status" value="1"/>
</dbReference>
<evidence type="ECO:0000259" key="1">
    <source>
        <dbReference type="Pfam" id="PF00563"/>
    </source>
</evidence>
<accession>A0A317MZJ7</accession>
<protein>
    <submittedName>
        <fullName evidence="2">EAL domain-containing protein (Putative c-di-GMP-specific phosphodiesterase class I)</fullName>
    </submittedName>
</protein>
<dbReference type="SUPFAM" id="SSF141868">
    <property type="entry name" value="EAL domain-like"/>
    <property type="match status" value="1"/>
</dbReference>
<dbReference type="Proteomes" id="UP000246569">
    <property type="component" value="Unassembled WGS sequence"/>
</dbReference>
<sequence length="270" mass="28981">MSTPDLIEPFNRDFLHHPLGHDGEVPFVLRHGELIACFHGLRLHTRLRSLLARDGGLLGHVADTEVFSAGGQPLSAWTPYASVLDNSAITHLDRLIRTLHVLNALSALDGRPLWLGIHPLHVRAVPDAHGTVFGSILRRCGLRPSQVVLEFTDTERLGRAHLSKAIAGFREHGYGIAFGVRGDDDAQLDALLALRPDAVRIAQGALLAATLSSLDRAELAQRIARIHDAGALALLRGVGDAAQRALALELGADGWQAAEAATTPSQERSA</sequence>
<keyword evidence="3" id="KW-1185">Reference proteome</keyword>